<dbReference type="InterPro" id="IPR050213">
    <property type="entry name" value="GST_superfamily"/>
</dbReference>
<dbReference type="PANTHER" id="PTHR11571:SF252">
    <property type="entry name" value="GLUTATHIONE S-TRANSFERASE"/>
    <property type="match status" value="1"/>
</dbReference>
<dbReference type="Gene3D" id="1.20.1050.10">
    <property type="match status" value="1"/>
</dbReference>
<dbReference type="InterPro" id="IPR004046">
    <property type="entry name" value="GST_C"/>
</dbReference>
<dbReference type="OrthoDB" id="414243at2759"/>
<evidence type="ECO:0000259" key="1">
    <source>
        <dbReference type="PROSITE" id="PS50404"/>
    </source>
</evidence>
<dbReference type="SFLD" id="SFLDS00019">
    <property type="entry name" value="Glutathione_Transferase_(cytos"/>
    <property type="match status" value="1"/>
</dbReference>
<dbReference type="InterPro" id="IPR004045">
    <property type="entry name" value="Glutathione_S-Trfase_N"/>
</dbReference>
<evidence type="ECO:0000313" key="3">
    <source>
        <dbReference type="EMBL" id="CAD7699073.1"/>
    </source>
</evidence>
<dbReference type="PANTHER" id="PTHR11571">
    <property type="entry name" value="GLUTATHIONE S-TRANSFERASE"/>
    <property type="match status" value="1"/>
</dbReference>
<dbReference type="Proteomes" id="UP000708148">
    <property type="component" value="Unassembled WGS sequence"/>
</dbReference>
<dbReference type="EMBL" id="CAJHUC010000949">
    <property type="protein sequence ID" value="CAD7699073.1"/>
    <property type="molecule type" value="Genomic_DNA"/>
</dbReference>
<reference evidence="3" key="1">
    <citation type="submission" date="2020-12" db="EMBL/GenBank/DDBJ databases">
        <authorList>
            <person name="Iha C."/>
        </authorList>
    </citation>
    <scope>NUCLEOTIDE SEQUENCE</scope>
</reference>
<dbReference type="SUPFAM" id="SSF47616">
    <property type="entry name" value="GST C-terminal domain-like"/>
    <property type="match status" value="1"/>
</dbReference>
<dbReference type="Pfam" id="PF14497">
    <property type="entry name" value="GST_C_3"/>
    <property type="match status" value="1"/>
</dbReference>
<name>A0A8S1IYJ1_9CHLO</name>
<dbReference type="InterPro" id="IPR036282">
    <property type="entry name" value="Glutathione-S-Trfase_C_sf"/>
</dbReference>
<gene>
    <name evidence="3" type="ORF">OSTQU699_LOCUS4431</name>
</gene>
<dbReference type="CDD" id="cd03039">
    <property type="entry name" value="GST_N_Sigma_like"/>
    <property type="match status" value="1"/>
</dbReference>
<dbReference type="SUPFAM" id="SSF52833">
    <property type="entry name" value="Thioredoxin-like"/>
    <property type="match status" value="1"/>
</dbReference>
<dbReference type="FunFam" id="1.20.1050.10:FF:000030">
    <property type="entry name" value="Glutathione S-transferase S1"/>
    <property type="match status" value="1"/>
</dbReference>
<dbReference type="InterPro" id="IPR040079">
    <property type="entry name" value="Glutathione_S-Trfase"/>
</dbReference>
<evidence type="ECO:0000313" key="4">
    <source>
        <dbReference type="Proteomes" id="UP000708148"/>
    </source>
</evidence>
<comment type="caution">
    <text evidence="3">The sequence shown here is derived from an EMBL/GenBank/DDBJ whole genome shotgun (WGS) entry which is preliminary data.</text>
</comment>
<dbReference type="GO" id="GO:0006749">
    <property type="term" value="P:glutathione metabolic process"/>
    <property type="evidence" value="ECO:0007669"/>
    <property type="project" value="TreeGrafter"/>
</dbReference>
<dbReference type="PROSITE" id="PS50405">
    <property type="entry name" value="GST_CTER"/>
    <property type="match status" value="1"/>
</dbReference>
<dbReference type="AlphaFoldDB" id="A0A8S1IYJ1"/>
<dbReference type="InterPro" id="IPR010987">
    <property type="entry name" value="Glutathione-S-Trfase_C-like"/>
</dbReference>
<dbReference type="SFLD" id="SFLDG01205">
    <property type="entry name" value="AMPS.1"/>
    <property type="match status" value="1"/>
</dbReference>
<accession>A0A8S1IYJ1</accession>
<dbReference type="InterPro" id="IPR036249">
    <property type="entry name" value="Thioredoxin-like_sf"/>
</dbReference>
<evidence type="ECO:0008006" key="5">
    <source>
        <dbReference type="Google" id="ProtNLM"/>
    </source>
</evidence>
<dbReference type="Pfam" id="PF02798">
    <property type="entry name" value="GST_N"/>
    <property type="match status" value="1"/>
</dbReference>
<protein>
    <recommendedName>
        <fullName evidence="5">Glutathione S-transferase</fullName>
    </recommendedName>
</protein>
<dbReference type="SFLD" id="SFLDG00363">
    <property type="entry name" value="AMPS_(cytGST):_Alpha-__Mu-__Pi"/>
    <property type="match status" value="1"/>
</dbReference>
<feature type="domain" description="GST C-terminal" evidence="2">
    <location>
        <begin position="82"/>
        <end position="204"/>
    </location>
</feature>
<feature type="domain" description="GST N-terminal" evidence="1">
    <location>
        <begin position="3"/>
        <end position="80"/>
    </location>
</feature>
<dbReference type="PROSITE" id="PS50404">
    <property type="entry name" value="GST_NTER"/>
    <property type="match status" value="1"/>
</dbReference>
<keyword evidence="4" id="KW-1185">Reference proteome</keyword>
<proteinExistence type="predicted"/>
<dbReference type="Gene3D" id="3.40.30.10">
    <property type="entry name" value="Glutaredoxin"/>
    <property type="match status" value="1"/>
</dbReference>
<dbReference type="GO" id="GO:0004364">
    <property type="term" value="F:glutathione transferase activity"/>
    <property type="evidence" value="ECO:0007669"/>
    <property type="project" value="TreeGrafter"/>
</dbReference>
<sequence length="204" mass="22689">MAPTLKLTYHDARGRAEATRLALYIGGIDFEDVRVNGEQLAEIQPTLPFGHVPVLEVDGEAIAQGIAHQIYAGKLAGLYPQDNLAALRVDECLQLVQDLTDLIVPSLFEKDADKKAAMRKALAEETLPKWFGMIEARLQSRGWSHAAGNELTVADLAFYNFVMWIRRGVLDGIPRTTVDPYPKMISVAETVDGHPKVKEWNEKH</sequence>
<evidence type="ECO:0000259" key="2">
    <source>
        <dbReference type="PROSITE" id="PS50405"/>
    </source>
</evidence>
<dbReference type="CDD" id="cd03192">
    <property type="entry name" value="GST_C_Sigma_like"/>
    <property type="match status" value="1"/>
</dbReference>
<organism evidence="3 4">
    <name type="scientific">Ostreobium quekettii</name>
    <dbReference type="NCBI Taxonomy" id="121088"/>
    <lineage>
        <taxon>Eukaryota</taxon>
        <taxon>Viridiplantae</taxon>
        <taxon>Chlorophyta</taxon>
        <taxon>core chlorophytes</taxon>
        <taxon>Ulvophyceae</taxon>
        <taxon>TCBD clade</taxon>
        <taxon>Bryopsidales</taxon>
        <taxon>Ostreobineae</taxon>
        <taxon>Ostreobiaceae</taxon>
        <taxon>Ostreobium</taxon>
    </lineage>
</organism>